<reference evidence="1" key="1">
    <citation type="submission" date="2015-12" db="EMBL/GenBank/DDBJ databases">
        <title>Gene expression during late stages of embryo sac development: a critical building block for successful pollen-pistil interactions.</title>
        <authorList>
            <person name="Liu Y."/>
            <person name="Joly V."/>
            <person name="Sabar M."/>
            <person name="Matton D.P."/>
        </authorList>
    </citation>
    <scope>NUCLEOTIDE SEQUENCE</scope>
</reference>
<accession>A0A0V0HEK1</accession>
<sequence length="88" mass="10215">MPDFLPGPCLDAVLRCQQALARFHRKRPLSDLSIHWNPVSDYLSREMLMSNVSRSQVLSTSQSFKFPMGNKFQPCSNRKSALWREEML</sequence>
<name>A0A0V0HEK1_SOLCH</name>
<organism evidence="1">
    <name type="scientific">Solanum chacoense</name>
    <name type="common">Chaco potato</name>
    <dbReference type="NCBI Taxonomy" id="4108"/>
    <lineage>
        <taxon>Eukaryota</taxon>
        <taxon>Viridiplantae</taxon>
        <taxon>Streptophyta</taxon>
        <taxon>Embryophyta</taxon>
        <taxon>Tracheophyta</taxon>
        <taxon>Spermatophyta</taxon>
        <taxon>Magnoliopsida</taxon>
        <taxon>eudicotyledons</taxon>
        <taxon>Gunneridae</taxon>
        <taxon>Pentapetalae</taxon>
        <taxon>asterids</taxon>
        <taxon>lamiids</taxon>
        <taxon>Solanales</taxon>
        <taxon>Solanaceae</taxon>
        <taxon>Solanoideae</taxon>
        <taxon>Solaneae</taxon>
        <taxon>Solanum</taxon>
    </lineage>
</organism>
<dbReference type="EMBL" id="GEDG01020723">
    <property type="protein sequence ID" value="JAP18892.1"/>
    <property type="molecule type" value="Transcribed_RNA"/>
</dbReference>
<protein>
    <submittedName>
        <fullName evidence="1">Putative ovule protein</fullName>
    </submittedName>
</protein>
<evidence type="ECO:0000313" key="1">
    <source>
        <dbReference type="EMBL" id="JAP18892.1"/>
    </source>
</evidence>
<dbReference type="AlphaFoldDB" id="A0A0V0HEK1"/>
<proteinExistence type="predicted"/>